<evidence type="ECO:0000313" key="8">
    <source>
        <dbReference type="EMBL" id="OGM01460.1"/>
    </source>
</evidence>
<evidence type="ECO:0000259" key="7">
    <source>
        <dbReference type="SMART" id="SM01086"/>
    </source>
</evidence>
<dbReference type="Pfam" id="PF00004">
    <property type="entry name" value="AAA"/>
    <property type="match status" value="1"/>
</dbReference>
<dbReference type="EMBL" id="MGFH01000236">
    <property type="protein sequence ID" value="OGM01460.1"/>
    <property type="molecule type" value="Genomic_DNA"/>
</dbReference>
<dbReference type="PANTHER" id="PTHR11638">
    <property type="entry name" value="ATP-DEPENDENT CLP PROTEASE"/>
    <property type="match status" value="1"/>
</dbReference>
<dbReference type="InterPro" id="IPR050130">
    <property type="entry name" value="ClpA_ClpB"/>
</dbReference>
<evidence type="ECO:0000259" key="6">
    <source>
        <dbReference type="SMART" id="SM00382"/>
    </source>
</evidence>
<dbReference type="AlphaFoldDB" id="A0A1F7WF97"/>
<dbReference type="PRINTS" id="PR00300">
    <property type="entry name" value="CLPPROTEASEA"/>
</dbReference>
<dbReference type="InterPro" id="IPR027417">
    <property type="entry name" value="P-loop_NTPase"/>
</dbReference>
<sequence>MKYSAALSYAWNLAAGEAALLKSELIEYHHLLLGIFGLEKAVSEEEKRRLGYNAYRAIKPEYDSLMKLISGYGVNYKTLRRSLRSNIGAGGYEHKNAVVHRSGECKKLFEKIDALAALKSSDPDCIHVLAVIFEGRNGEGLAGSPVAKAFAELKIDIADFAARVMKLNEGASGAARGNISFHRPDNRADSTEPEKVNMGADKIDAVSPEIKNTHFLDKYGRDLTRDARDGKLGPFIGRRSELLQIIQILARRTKNNPVLLGEAGVGKTAIAEALAVRIVEGKDPQVLGGRRVIELNVGSLIAGTKYRGEFEEKLTMILKEAEENPAVILFIDEIHTIVGAGRVEGGGTDAGNILKPALARGAIRCMGSTTMDEYQRFIESDPALERRFDKVIINEPSRDESLDIIKGLKAKFESHHGVVITEDALTASVDLSIRFAPEYNLPDKAIDLLDRACAMANIPELSVMIKRGESGDGGGGDASASFYGGSGGMVDKAHIAEALHKKTGVPLEIIKGHLAGDEKSRIIGLEAYVKENIFGQDEAVARFNERLLTAYGGFAKKRGPLATFLFLGPSGVGKTELARVATRYLFGAEDAAIRFDMSEFMEEHSVSKLIGAPPGYVGFKEGARLTDNLRAKPYSVVLLDEIDKAHPKVIDIFLQAFDEGRITDSRGKTADARNAIFIMTSNLMPEKHMGFGLFGGSKSAAESAAGDLKKYFRVEFLNRIDEIIVFKDLSEDDIRKILKPIMDEVAGMVRERSGAELVFEPGAVKAIIEAGYSRQYGARELRRAFDRAVQVPLSKLSLGGEFAKHKKWAVRSAGSEGVTIVSV</sequence>
<dbReference type="Gene3D" id="1.10.1780.10">
    <property type="entry name" value="Clp, N-terminal domain"/>
    <property type="match status" value="1"/>
</dbReference>
<evidence type="ECO:0000256" key="2">
    <source>
        <dbReference type="ARBA" id="ARBA00022840"/>
    </source>
</evidence>
<dbReference type="Proteomes" id="UP000178735">
    <property type="component" value="Unassembled WGS sequence"/>
</dbReference>
<name>A0A1F7WF97_9BACT</name>
<dbReference type="STRING" id="1817813.A2008_12970"/>
<gene>
    <name evidence="8" type="ORF">A2008_12970</name>
</gene>
<evidence type="ECO:0008006" key="10">
    <source>
        <dbReference type="Google" id="ProtNLM"/>
    </source>
</evidence>
<evidence type="ECO:0000256" key="4">
    <source>
        <dbReference type="RuleBase" id="RU004432"/>
    </source>
</evidence>
<dbReference type="SMART" id="SM01086">
    <property type="entry name" value="ClpB_D2-small"/>
    <property type="match status" value="1"/>
</dbReference>
<dbReference type="Gene3D" id="1.10.8.60">
    <property type="match status" value="1"/>
</dbReference>
<dbReference type="InterPro" id="IPR003593">
    <property type="entry name" value="AAA+_ATPase"/>
</dbReference>
<dbReference type="PROSITE" id="PS00870">
    <property type="entry name" value="CLPAB_1"/>
    <property type="match status" value="1"/>
</dbReference>
<dbReference type="Pfam" id="PF17871">
    <property type="entry name" value="AAA_lid_9"/>
    <property type="match status" value="1"/>
</dbReference>
<feature type="domain" description="Clp ATPase C-terminal" evidence="7">
    <location>
        <begin position="729"/>
        <end position="820"/>
    </location>
</feature>
<organism evidence="8 9">
    <name type="scientific">Candidatus Wallbacteria bacterium GWC2_49_35</name>
    <dbReference type="NCBI Taxonomy" id="1817813"/>
    <lineage>
        <taxon>Bacteria</taxon>
        <taxon>Candidatus Walliibacteriota</taxon>
    </lineage>
</organism>
<dbReference type="SUPFAM" id="SSF52540">
    <property type="entry name" value="P-loop containing nucleoside triphosphate hydrolases"/>
    <property type="match status" value="2"/>
</dbReference>
<dbReference type="InterPro" id="IPR018368">
    <property type="entry name" value="ClpA/B_CS1"/>
</dbReference>
<dbReference type="GO" id="GO:0005737">
    <property type="term" value="C:cytoplasm"/>
    <property type="evidence" value="ECO:0007669"/>
    <property type="project" value="TreeGrafter"/>
</dbReference>
<accession>A0A1F7WF97</accession>
<dbReference type="PROSITE" id="PS00871">
    <property type="entry name" value="CLPAB_2"/>
    <property type="match status" value="1"/>
</dbReference>
<dbReference type="CDD" id="cd00009">
    <property type="entry name" value="AAA"/>
    <property type="match status" value="1"/>
</dbReference>
<dbReference type="InterPro" id="IPR001270">
    <property type="entry name" value="ClpA/B"/>
</dbReference>
<dbReference type="SMART" id="SM00382">
    <property type="entry name" value="AAA"/>
    <property type="match status" value="2"/>
</dbReference>
<dbReference type="GO" id="GO:0005524">
    <property type="term" value="F:ATP binding"/>
    <property type="evidence" value="ECO:0007669"/>
    <property type="project" value="UniProtKB-KW"/>
</dbReference>
<feature type="region of interest" description="Disordered" evidence="5">
    <location>
        <begin position="175"/>
        <end position="195"/>
    </location>
</feature>
<keyword evidence="2 4" id="KW-0067">ATP-binding</keyword>
<feature type="compositionally biased region" description="Basic and acidic residues" evidence="5">
    <location>
        <begin position="182"/>
        <end position="195"/>
    </location>
</feature>
<evidence type="ECO:0000256" key="5">
    <source>
        <dbReference type="SAM" id="MobiDB-lite"/>
    </source>
</evidence>
<dbReference type="InterPro" id="IPR003959">
    <property type="entry name" value="ATPase_AAA_core"/>
</dbReference>
<dbReference type="CDD" id="cd19499">
    <property type="entry name" value="RecA-like_ClpB_Hsp104-like"/>
    <property type="match status" value="1"/>
</dbReference>
<protein>
    <recommendedName>
        <fullName evidence="10">Clp R domain-containing protein</fullName>
    </recommendedName>
</protein>
<dbReference type="Pfam" id="PF10431">
    <property type="entry name" value="ClpB_D2-small"/>
    <property type="match status" value="1"/>
</dbReference>
<proteinExistence type="inferred from homology"/>
<evidence type="ECO:0000256" key="1">
    <source>
        <dbReference type="ARBA" id="ARBA00022741"/>
    </source>
</evidence>
<dbReference type="InterPro" id="IPR041546">
    <property type="entry name" value="ClpA/ClpB_AAA_lid"/>
</dbReference>
<dbReference type="GO" id="GO:0016887">
    <property type="term" value="F:ATP hydrolysis activity"/>
    <property type="evidence" value="ECO:0007669"/>
    <property type="project" value="InterPro"/>
</dbReference>
<evidence type="ECO:0000256" key="3">
    <source>
        <dbReference type="ARBA" id="ARBA00023186"/>
    </source>
</evidence>
<comment type="similarity">
    <text evidence="4">Belongs to the ClpA/ClpB family.</text>
</comment>
<feature type="domain" description="AAA+ ATPase" evidence="6">
    <location>
        <begin position="253"/>
        <end position="398"/>
    </location>
</feature>
<evidence type="ECO:0000313" key="9">
    <source>
        <dbReference type="Proteomes" id="UP000178735"/>
    </source>
</evidence>
<comment type="caution">
    <text evidence="8">The sequence shown here is derived from an EMBL/GenBank/DDBJ whole genome shotgun (WGS) entry which is preliminary data.</text>
</comment>
<keyword evidence="1 4" id="KW-0547">Nucleotide-binding</keyword>
<reference evidence="8 9" key="1">
    <citation type="journal article" date="2016" name="Nat. Commun.">
        <title>Thousands of microbial genomes shed light on interconnected biogeochemical processes in an aquifer system.</title>
        <authorList>
            <person name="Anantharaman K."/>
            <person name="Brown C.T."/>
            <person name="Hug L.A."/>
            <person name="Sharon I."/>
            <person name="Castelle C.J."/>
            <person name="Probst A.J."/>
            <person name="Thomas B.C."/>
            <person name="Singh A."/>
            <person name="Wilkins M.J."/>
            <person name="Karaoz U."/>
            <person name="Brodie E.L."/>
            <person name="Williams K.H."/>
            <person name="Hubbard S.S."/>
            <person name="Banfield J.F."/>
        </authorList>
    </citation>
    <scope>NUCLEOTIDE SEQUENCE [LARGE SCALE GENOMIC DNA]</scope>
</reference>
<dbReference type="InterPro" id="IPR019489">
    <property type="entry name" value="Clp_ATPase_C"/>
</dbReference>
<dbReference type="InterPro" id="IPR028299">
    <property type="entry name" value="ClpA/B_CS2"/>
</dbReference>
<dbReference type="InterPro" id="IPR036628">
    <property type="entry name" value="Clp_N_dom_sf"/>
</dbReference>
<dbReference type="PANTHER" id="PTHR11638:SF175">
    <property type="entry name" value="ATP-DEPENDENT CLP PROTEASE, ATP-BINDING SUBUNIT CLPC"/>
    <property type="match status" value="1"/>
</dbReference>
<feature type="domain" description="AAA+ ATPase" evidence="6">
    <location>
        <begin position="560"/>
        <end position="730"/>
    </location>
</feature>
<dbReference type="Pfam" id="PF07724">
    <property type="entry name" value="AAA_2"/>
    <property type="match status" value="1"/>
</dbReference>
<dbReference type="GO" id="GO:0034605">
    <property type="term" value="P:cellular response to heat"/>
    <property type="evidence" value="ECO:0007669"/>
    <property type="project" value="TreeGrafter"/>
</dbReference>
<dbReference type="Gene3D" id="3.40.50.300">
    <property type="entry name" value="P-loop containing nucleotide triphosphate hydrolases"/>
    <property type="match status" value="3"/>
</dbReference>
<keyword evidence="3 4" id="KW-0143">Chaperone</keyword>